<protein>
    <submittedName>
        <fullName evidence="6">Uncharacterized protein AlNc14C209G8888</fullName>
    </submittedName>
</protein>
<dbReference type="PANTHER" id="PTHR13675:SF1">
    <property type="entry name" value="SUCCINATE DEHYDROGENASE ASSEMBLY FACTOR 1, MITOCHONDRIAL"/>
    <property type="match status" value="1"/>
</dbReference>
<reference evidence="6" key="2">
    <citation type="submission" date="2011-02" db="EMBL/GenBank/DDBJ databases">
        <authorList>
            <person name="MacLean D."/>
        </authorList>
    </citation>
    <scope>NUCLEOTIDE SEQUENCE</scope>
</reference>
<evidence type="ECO:0000313" key="6">
    <source>
        <dbReference type="EMBL" id="CCA23842.1"/>
    </source>
</evidence>
<accession>F0WR81</accession>
<evidence type="ECO:0000259" key="5">
    <source>
        <dbReference type="Pfam" id="PF05347"/>
    </source>
</evidence>
<evidence type="ECO:0000256" key="4">
    <source>
        <dbReference type="ARBA" id="ARBA00025715"/>
    </source>
</evidence>
<keyword evidence="2" id="KW-0496">Mitochondrion</keyword>
<proteinExistence type="inferred from homology"/>
<comment type="subcellular location">
    <subcellularLocation>
        <location evidence="1">Mitochondrion matrix</location>
    </subcellularLocation>
</comment>
<keyword evidence="3" id="KW-0143">Chaperone</keyword>
<dbReference type="InterPro" id="IPR045295">
    <property type="entry name" value="Complex1_LYR_SDHAF1_LYRM8"/>
</dbReference>
<dbReference type="Pfam" id="PF05347">
    <property type="entry name" value="Complex1_LYR"/>
    <property type="match status" value="1"/>
</dbReference>
<reference evidence="6" key="1">
    <citation type="journal article" date="2011" name="PLoS Biol.">
        <title>Gene gain and loss during evolution of obligate parasitism in the white rust pathogen of Arabidopsis thaliana.</title>
        <authorList>
            <person name="Kemen E."/>
            <person name="Gardiner A."/>
            <person name="Schultz-Larsen T."/>
            <person name="Kemen A.C."/>
            <person name="Balmuth A.L."/>
            <person name="Robert-Seilaniantz A."/>
            <person name="Bailey K."/>
            <person name="Holub E."/>
            <person name="Studholme D.J."/>
            <person name="Maclean D."/>
            <person name="Jones J.D."/>
        </authorList>
    </citation>
    <scope>NUCLEOTIDE SEQUENCE</scope>
</reference>
<comment type="similarity">
    <text evidence="4">Belongs to the complex I LYR family. SDHAF1 subfamily.</text>
</comment>
<dbReference type="HOGENOM" id="CLU_154777_2_0_1"/>
<organism evidence="6">
    <name type="scientific">Albugo laibachii Nc14</name>
    <dbReference type="NCBI Taxonomy" id="890382"/>
    <lineage>
        <taxon>Eukaryota</taxon>
        <taxon>Sar</taxon>
        <taxon>Stramenopiles</taxon>
        <taxon>Oomycota</taxon>
        <taxon>Peronosporomycetes</taxon>
        <taxon>Albuginales</taxon>
        <taxon>Albuginaceae</taxon>
        <taxon>Albugo</taxon>
    </lineage>
</organism>
<sequence length="91" mass="10575">MNRPRSGLQKQVLKLYKSLLSAAKQKDQGGEDRRGSTYSYVRERFRENAESVDRSDFAKIEYLLRKGERDLKMVDRIKSANITSVQHSNKP</sequence>
<dbReference type="GO" id="GO:0034553">
    <property type="term" value="P:mitochondrial respiratory chain complex II assembly"/>
    <property type="evidence" value="ECO:0007669"/>
    <property type="project" value="InterPro"/>
</dbReference>
<gene>
    <name evidence="6" type="primary">AlNc14C209G8888</name>
    <name evidence="6" type="ORF">ALNC14_099860</name>
</gene>
<dbReference type="EMBL" id="FR824254">
    <property type="protein sequence ID" value="CCA23842.1"/>
    <property type="molecule type" value="Genomic_DNA"/>
</dbReference>
<dbReference type="AlphaFoldDB" id="F0WR81"/>
<evidence type="ECO:0000256" key="3">
    <source>
        <dbReference type="ARBA" id="ARBA00023186"/>
    </source>
</evidence>
<dbReference type="InterPro" id="IPR008011">
    <property type="entry name" value="Complex1_LYR_dom"/>
</dbReference>
<dbReference type="PANTHER" id="PTHR13675">
    <property type="entry name" value="LYR MOTIF-CONTAINING PROTEIN 2"/>
    <property type="match status" value="1"/>
</dbReference>
<evidence type="ECO:0000256" key="1">
    <source>
        <dbReference type="ARBA" id="ARBA00004305"/>
    </source>
</evidence>
<feature type="domain" description="Complex 1 LYR protein" evidence="5">
    <location>
        <begin position="10"/>
        <end position="73"/>
    </location>
</feature>
<dbReference type="CDD" id="cd20268">
    <property type="entry name" value="Complex1_LYR_SDHAF1_LYRM8"/>
    <property type="match status" value="1"/>
</dbReference>
<evidence type="ECO:0000256" key="2">
    <source>
        <dbReference type="ARBA" id="ARBA00023128"/>
    </source>
</evidence>
<name>F0WR81_9STRA</name>
<dbReference type="GO" id="GO:0005759">
    <property type="term" value="C:mitochondrial matrix"/>
    <property type="evidence" value="ECO:0007669"/>
    <property type="project" value="UniProtKB-SubCell"/>
</dbReference>